<sequence length="497" mass="54647">IMANVEKTEELAHVESTAAPQGYQYVHIDPAVQKRVVRKLDWNFMPILYRAFIILVDLLSFLDRSNIGNAQAAGLSKGKGSIHETDAQFQWLLTLFYIPYILFEWMALMWKVVPPHIWAFATVFTWGVAATLQAAAFNWQGMMVCRFFMAVAEAGYGPGIPYLLSFFYMRNELGLRCGIFLSAAPFATCFAGALAYGITSGHSALTNWKLLFLVEGLPSIVMAFVAWFFLPDSPEKARFLDSSEKDVARARAIRQVGEEGSTRIGGISFKEVGAALLDIKNWLTALMYFSCNVSFSSLPVFLPTILTGMGFTSINAQGLTAPPYFVSFLTCIASTWIADRTRQRGLVIIILSCIGGAGYVILATCKGVGVRYFAIFLAAVGVFPAISNILPWVLNNQGTDTKRGTGMALLQMIGQCGPILGTRLYPANEGKYYVKGMAVCAAFMFFNAALALVLRTYLDWQNKLADKREAEVAAAMVDEKTGNAAVENEGFGFRNIL</sequence>
<dbReference type="GO" id="GO:0022857">
    <property type="term" value="F:transmembrane transporter activity"/>
    <property type="evidence" value="ECO:0007669"/>
    <property type="project" value="InterPro"/>
</dbReference>
<feature type="transmembrane region" description="Helical" evidence="6">
    <location>
        <begin position="147"/>
        <end position="167"/>
    </location>
</feature>
<evidence type="ECO:0000313" key="8">
    <source>
        <dbReference type="Proteomes" id="UP000235672"/>
    </source>
</evidence>
<evidence type="ECO:0000256" key="6">
    <source>
        <dbReference type="SAM" id="Phobius"/>
    </source>
</evidence>
<feature type="transmembrane region" description="Helical" evidence="6">
    <location>
        <begin position="286"/>
        <end position="309"/>
    </location>
</feature>
<keyword evidence="3 6" id="KW-0812">Transmembrane</keyword>
<dbReference type="Gene3D" id="1.20.1250.20">
    <property type="entry name" value="MFS general substrate transporter like domains"/>
    <property type="match status" value="2"/>
</dbReference>
<keyword evidence="8" id="KW-1185">Reference proteome</keyword>
<dbReference type="OrthoDB" id="2985014at2759"/>
<keyword evidence="2" id="KW-0813">Transport</keyword>
<keyword evidence="4 6" id="KW-1133">Transmembrane helix</keyword>
<feature type="transmembrane region" description="Helical" evidence="6">
    <location>
        <begin position="321"/>
        <end position="338"/>
    </location>
</feature>
<keyword evidence="5 6" id="KW-0472">Membrane</keyword>
<dbReference type="GO" id="GO:0016020">
    <property type="term" value="C:membrane"/>
    <property type="evidence" value="ECO:0007669"/>
    <property type="project" value="UniProtKB-SubCell"/>
</dbReference>
<feature type="transmembrane region" description="Helical" evidence="6">
    <location>
        <begin position="117"/>
        <end position="135"/>
    </location>
</feature>
<evidence type="ECO:0000256" key="4">
    <source>
        <dbReference type="ARBA" id="ARBA00022989"/>
    </source>
</evidence>
<dbReference type="Pfam" id="PF07690">
    <property type="entry name" value="MFS_1"/>
    <property type="match status" value="1"/>
</dbReference>
<dbReference type="InterPro" id="IPR011701">
    <property type="entry name" value="MFS"/>
</dbReference>
<proteinExistence type="predicted"/>
<feature type="transmembrane region" description="Helical" evidence="6">
    <location>
        <begin position="179"/>
        <end position="198"/>
    </location>
</feature>
<dbReference type="AlphaFoldDB" id="A0A2J6Q0T3"/>
<evidence type="ECO:0000256" key="2">
    <source>
        <dbReference type="ARBA" id="ARBA00022448"/>
    </source>
</evidence>
<dbReference type="FunFam" id="1.20.1250.20:FF:000018">
    <property type="entry name" value="MFS transporter permease"/>
    <property type="match status" value="1"/>
</dbReference>
<reference evidence="7 8" key="1">
    <citation type="submission" date="2016-05" db="EMBL/GenBank/DDBJ databases">
        <title>A degradative enzymes factory behind the ericoid mycorrhizal symbiosis.</title>
        <authorList>
            <consortium name="DOE Joint Genome Institute"/>
            <person name="Martino E."/>
            <person name="Morin E."/>
            <person name="Grelet G."/>
            <person name="Kuo A."/>
            <person name="Kohler A."/>
            <person name="Daghino S."/>
            <person name="Barry K."/>
            <person name="Choi C."/>
            <person name="Cichocki N."/>
            <person name="Clum A."/>
            <person name="Copeland A."/>
            <person name="Hainaut M."/>
            <person name="Haridas S."/>
            <person name="Labutti K."/>
            <person name="Lindquist E."/>
            <person name="Lipzen A."/>
            <person name="Khouja H.-R."/>
            <person name="Murat C."/>
            <person name="Ohm R."/>
            <person name="Olson A."/>
            <person name="Spatafora J."/>
            <person name="Veneault-Fourrey C."/>
            <person name="Henrissat B."/>
            <person name="Grigoriev I."/>
            <person name="Martin F."/>
            <person name="Perotto S."/>
        </authorList>
    </citation>
    <scope>NUCLEOTIDE SEQUENCE [LARGE SCALE GENOMIC DNA]</scope>
    <source>
        <strain evidence="7 8">UAMH 7357</strain>
    </source>
</reference>
<feature type="transmembrane region" description="Helical" evidence="6">
    <location>
        <begin position="42"/>
        <end position="62"/>
    </location>
</feature>
<feature type="non-terminal residue" evidence="7">
    <location>
        <position position="1"/>
    </location>
</feature>
<comment type="subcellular location">
    <subcellularLocation>
        <location evidence="1">Membrane</location>
        <topology evidence="1">Multi-pass membrane protein</topology>
    </subcellularLocation>
</comment>
<dbReference type="EMBL" id="KZ613487">
    <property type="protein sequence ID" value="PMD19796.1"/>
    <property type="molecule type" value="Genomic_DNA"/>
</dbReference>
<dbReference type="FunFam" id="1.20.1250.20:FF:000013">
    <property type="entry name" value="MFS general substrate transporter"/>
    <property type="match status" value="1"/>
</dbReference>
<evidence type="ECO:0000256" key="5">
    <source>
        <dbReference type="ARBA" id="ARBA00023136"/>
    </source>
</evidence>
<dbReference type="PANTHER" id="PTHR43791">
    <property type="entry name" value="PERMEASE-RELATED"/>
    <property type="match status" value="1"/>
</dbReference>
<dbReference type="Proteomes" id="UP000235672">
    <property type="component" value="Unassembled WGS sequence"/>
</dbReference>
<feature type="transmembrane region" description="Helical" evidence="6">
    <location>
        <begin position="89"/>
        <end position="110"/>
    </location>
</feature>
<dbReference type="PANTHER" id="PTHR43791:SF36">
    <property type="entry name" value="TRANSPORTER, PUTATIVE (AFU_ORTHOLOGUE AFUA_6G08340)-RELATED"/>
    <property type="match status" value="1"/>
</dbReference>
<evidence type="ECO:0000256" key="1">
    <source>
        <dbReference type="ARBA" id="ARBA00004141"/>
    </source>
</evidence>
<evidence type="ECO:0000256" key="3">
    <source>
        <dbReference type="ARBA" id="ARBA00022692"/>
    </source>
</evidence>
<feature type="transmembrane region" description="Helical" evidence="6">
    <location>
        <begin position="370"/>
        <end position="394"/>
    </location>
</feature>
<accession>A0A2J6Q0T3</accession>
<evidence type="ECO:0000313" key="7">
    <source>
        <dbReference type="EMBL" id="PMD19796.1"/>
    </source>
</evidence>
<gene>
    <name evidence="7" type="ORF">NA56DRAFT_574893</name>
</gene>
<dbReference type="InterPro" id="IPR036259">
    <property type="entry name" value="MFS_trans_sf"/>
</dbReference>
<name>A0A2J6Q0T3_9HELO</name>
<protein>
    <submittedName>
        <fullName evidence="7">Major facilitator superfamily transporter</fullName>
    </submittedName>
</protein>
<feature type="transmembrane region" description="Helical" evidence="6">
    <location>
        <begin position="432"/>
        <end position="458"/>
    </location>
</feature>
<dbReference type="SUPFAM" id="SSF103473">
    <property type="entry name" value="MFS general substrate transporter"/>
    <property type="match status" value="1"/>
</dbReference>
<organism evidence="7 8">
    <name type="scientific">Hyaloscypha hepaticicola</name>
    <dbReference type="NCBI Taxonomy" id="2082293"/>
    <lineage>
        <taxon>Eukaryota</taxon>
        <taxon>Fungi</taxon>
        <taxon>Dikarya</taxon>
        <taxon>Ascomycota</taxon>
        <taxon>Pezizomycotina</taxon>
        <taxon>Leotiomycetes</taxon>
        <taxon>Helotiales</taxon>
        <taxon>Hyaloscyphaceae</taxon>
        <taxon>Hyaloscypha</taxon>
    </lineage>
</organism>
<feature type="transmembrane region" description="Helical" evidence="6">
    <location>
        <begin position="345"/>
        <end position="364"/>
    </location>
</feature>
<feature type="transmembrane region" description="Helical" evidence="6">
    <location>
        <begin position="210"/>
        <end position="230"/>
    </location>
</feature>